<dbReference type="CDD" id="cd11341">
    <property type="entry name" value="AmyAc_Pullulanase_LD-like"/>
    <property type="match status" value="1"/>
</dbReference>
<dbReference type="InterPro" id="IPR013783">
    <property type="entry name" value="Ig-like_fold"/>
</dbReference>
<dbReference type="InterPro" id="IPR017853">
    <property type="entry name" value="GH"/>
</dbReference>
<dbReference type="Pfam" id="PF21653">
    <property type="entry name" value="pulA_all-beta"/>
    <property type="match status" value="1"/>
</dbReference>
<name>A0A4S4K3F0_ALKAL</name>
<proteinExistence type="inferred from homology"/>
<evidence type="ECO:0000256" key="1">
    <source>
        <dbReference type="ARBA" id="ARBA00008061"/>
    </source>
</evidence>
<dbReference type="InterPro" id="IPR014756">
    <property type="entry name" value="Ig_E-set"/>
</dbReference>
<dbReference type="Gene3D" id="2.60.40.1180">
    <property type="entry name" value="Golgi alpha-mannosidase II"/>
    <property type="match status" value="1"/>
</dbReference>
<organism evidence="3 4">
    <name type="scientific">Alkalihalobacillus alcalophilus ATCC 27647 = CGMCC 1.3604</name>
    <dbReference type="NCBI Taxonomy" id="1218173"/>
    <lineage>
        <taxon>Bacteria</taxon>
        <taxon>Bacillati</taxon>
        <taxon>Bacillota</taxon>
        <taxon>Bacilli</taxon>
        <taxon>Bacillales</taxon>
        <taxon>Bacillaceae</taxon>
        <taxon>Alkalihalobacillus</taxon>
    </lineage>
</organism>
<dbReference type="InterPro" id="IPR006047">
    <property type="entry name" value="GH13_cat_dom"/>
</dbReference>
<dbReference type="InterPro" id="IPR004193">
    <property type="entry name" value="Glyco_hydro_13_N"/>
</dbReference>
<gene>
    <name evidence="3" type="ORF">AJ85_16540</name>
</gene>
<dbReference type="InterPro" id="IPR049117">
    <property type="entry name" value="pulA_all-beta"/>
</dbReference>
<evidence type="ECO:0000259" key="2">
    <source>
        <dbReference type="SMART" id="SM00642"/>
    </source>
</evidence>
<dbReference type="SUPFAM" id="SSF51445">
    <property type="entry name" value="(Trans)glycosidases"/>
    <property type="match status" value="1"/>
</dbReference>
<reference evidence="3 4" key="1">
    <citation type="submission" date="2014-01" db="EMBL/GenBank/DDBJ databases">
        <title>Draft genome sequencing of Bacillus alcalophilus CGMCC 1.3604.</title>
        <authorList>
            <person name="Yang J."/>
            <person name="Diao L."/>
            <person name="Yang S."/>
        </authorList>
    </citation>
    <scope>NUCLEOTIDE SEQUENCE [LARGE SCALE GENOMIC DNA]</scope>
    <source>
        <strain evidence="3 4">CGMCC 1.3604</strain>
    </source>
</reference>
<dbReference type="RefSeq" id="WP_003321158.1">
    <property type="nucleotide sequence ID" value="NZ_JALP01000017.1"/>
</dbReference>
<dbReference type="Pfam" id="PF02922">
    <property type="entry name" value="CBM_48"/>
    <property type="match status" value="1"/>
</dbReference>
<dbReference type="PANTHER" id="PTHR43002">
    <property type="entry name" value="GLYCOGEN DEBRANCHING ENZYME"/>
    <property type="match status" value="1"/>
</dbReference>
<dbReference type="InterPro" id="IPR013780">
    <property type="entry name" value="Glyco_hydro_b"/>
</dbReference>
<feature type="domain" description="Glycosyl hydrolase family 13 catalytic" evidence="2">
    <location>
        <begin position="227"/>
        <end position="614"/>
    </location>
</feature>
<comment type="similarity">
    <text evidence="1">Belongs to the glycosyl hydrolase 13 family.</text>
</comment>
<dbReference type="EMBL" id="JALP01000017">
    <property type="protein sequence ID" value="THG92175.1"/>
    <property type="molecule type" value="Genomic_DNA"/>
</dbReference>
<dbReference type="Gene3D" id="3.20.20.80">
    <property type="entry name" value="Glycosidases"/>
    <property type="match status" value="1"/>
</dbReference>
<dbReference type="InterPro" id="IPR011840">
    <property type="entry name" value="PulA_typeI"/>
</dbReference>
<evidence type="ECO:0000313" key="3">
    <source>
        <dbReference type="EMBL" id="THG92175.1"/>
    </source>
</evidence>
<dbReference type="SMART" id="SM00642">
    <property type="entry name" value="Aamy"/>
    <property type="match status" value="1"/>
</dbReference>
<dbReference type="SUPFAM" id="SSF81296">
    <property type="entry name" value="E set domains"/>
    <property type="match status" value="1"/>
</dbReference>
<dbReference type="CDD" id="cd02860">
    <property type="entry name" value="E_set_Pullulanase"/>
    <property type="match status" value="1"/>
</dbReference>
<dbReference type="NCBIfam" id="TIGR02104">
    <property type="entry name" value="pulA_typeI"/>
    <property type="match status" value="1"/>
</dbReference>
<dbReference type="GO" id="GO:0004553">
    <property type="term" value="F:hydrolase activity, hydrolyzing O-glycosyl compounds"/>
    <property type="evidence" value="ECO:0007669"/>
    <property type="project" value="InterPro"/>
</dbReference>
<sequence>MDQAKPLISQTILKNVQLIDFFTIEAEFKKNIEMEDINSLHIKSDTHQQLSFFIESIGANRLILKLEEPYILGQISYLQLNEDKAVIGISPTLVRTELFDQLYYYPGDDLGVHYHKEKTSVAVWAPTANEVKLLLTNDWNGDKNQIIPLIRTEKGVWRTTLEGDFELFFYQLEVLINGEWRKANDPYAKMLTVNGQKAMIGDLRKTDPNDWPVYSLPVTNQDAIIYELHIRDFTIGRNNGIVAKGKYEGLTEKNTVTIQGIRSGLDYLKQLGITHVEFLPVNDFGSVDEANWQKQYNWGYDPVHYFAPEGSYATDPYHGYTRLSELKEMIATLHQNNLKVILDVVFNHVYIQEQSDFEQLVPGYYFRISPNGQLSNGTGVGNDLATERKMVRKFIVDCVTYWLEEYDVDGFRFDLMGIIDIETMKQVACQVRKRKPNALLLGEGWDLATAYPVEKRATLSQAKQIPDLAFFEDNFRDVIKGSTFAITAQGFIHGAQIDMQLLMSGVLGNPELFHSPQQAIHYVEAHDNHTLWDKLERSTKEDNSIRMKRHRLASALVLLSQGIPFLHAGQEFFRTKYGDENSYNADDFINQFDWERCYEYRGNVEFVKGLIAVRKAHGAFRLPTYKQIFEHIKWLKTSEGCLAFMLKEVEQYGEWKDIIVIFNASMHKKQFSFDYGNWQVVVDEQAASLIPLYTFNGESLEVNPLSTVVCVKL</sequence>
<dbReference type="Gene3D" id="2.60.40.10">
    <property type="entry name" value="Immunoglobulins"/>
    <property type="match status" value="1"/>
</dbReference>
<dbReference type="GO" id="GO:0005975">
    <property type="term" value="P:carbohydrate metabolic process"/>
    <property type="evidence" value="ECO:0007669"/>
    <property type="project" value="InterPro"/>
</dbReference>
<dbReference type="Proteomes" id="UP000297014">
    <property type="component" value="Unassembled WGS sequence"/>
</dbReference>
<protein>
    <recommendedName>
        <fullName evidence="2">Glycosyl hydrolase family 13 catalytic domain-containing protein</fullName>
    </recommendedName>
</protein>
<dbReference type="Pfam" id="PF00128">
    <property type="entry name" value="Alpha-amylase"/>
    <property type="match status" value="2"/>
</dbReference>
<dbReference type="AlphaFoldDB" id="A0A4S4K3F0"/>
<evidence type="ECO:0000313" key="4">
    <source>
        <dbReference type="Proteomes" id="UP000297014"/>
    </source>
</evidence>
<dbReference type="SMR" id="A0A4S4K3F0"/>
<accession>A0A4S4K3F0</accession>
<comment type="caution">
    <text evidence="3">The sequence shown here is derived from an EMBL/GenBank/DDBJ whole genome shotgun (WGS) entry which is preliminary data.</text>
</comment>